<name>A0A4Z2FCT2_9TELE</name>
<feature type="compositionally biased region" description="Polar residues" evidence="1">
    <location>
        <begin position="158"/>
        <end position="172"/>
    </location>
</feature>
<organism evidence="2 3">
    <name type="scientific">Liparis tanakae</name>
    <name type="common">Tanaka's snailfish</name>
    <dbReference type="NCBI Taxonomy" id="230148"/>
    <lineage>
        <taxon>Eukaryota</taxon>
        <taxon>Metazoa</taxon>
        <taxon>Chordata</taxon>
        <taxon>Craniata</taxon>
        <taxon>Vertebrata</taxon>
        <taxon>Euteleostomi</taxon>
        <taxon>Actinopterygii</taxon>
        <taxon>Neopterygii</taxon>
        <taxon>Teleostei</taxon>
        <taxon>Neoteleostei</taxon>
        <taxon>Acanthomorphata</taxon>
        <taxon>Eupercaria</taxon>
        <taxon>Perciformes</taxon>
        <taxon>Cottioidei</taxon>
        <taxon>Cottales</taxon>
        <taxon>Liparidae</taxon>
        <taxon>Liparis</taxon>
    </lineage>
</organism>
<feature type="region of interest" description="Disordered" evidence="1">
    <location>
        <begin position="147"/>
        <end position="172"/>
    </location>
</feature>
<feature type="region of interest" description="Disordered" evidence="1">
    <location>
        <begin position="21"/>
        <end position="48"/>
    </location>
</feature>
<gene>
    <name evidence="2" type="ORF">EYF80_051641</name>
</gene>
<evidence type="ECO:0000313" key="2">
    <source>
        <dbReference type="EMBL" id="TNN38192.1"/>
    </source>
</evidence>
<evidence type="ECO:0000313" key="3">
    <source>
        <dbReference type="Proteomes" id="UP000314294"/>
    </source>
</evidence>
<reference evidence="2 3" key="1">
    <citation type="submission" date="2019-03" db="EMBL/GenBank/DDBJ databases">
        <title>First draft genome of Liparis tanakae, snailfish: a comprehensive survey of snailfish specific genes.</title>
        <authorList>
            <person name="Kim W."/>
            <person name="Song I."/>
            <person name="Jeong J.-H."/>
            <person name="Kim D."/>
            <person name="Kim S."/>
            <person name="Ryu S."/>
            <person name="Song J.Y."/>
            <person name="Lee S.K."/>
        </authorList>
    </citation>
    <scope>NUCLEOTIDE SEQUENCE [LARGE SCALE GENOMIC DNA]</scope>
    <source>
        <tissue evidence="2">Muscle</tissue>
    </source>
</reference>
<comment type="caution">
    <text evidence="2">The sequence shown here is derived from an EMBL/GenBank/DDBJ whole genome shotgun (WGS) entry which is preliminary data.</text>
</comment>
<evidence type="ECO:0000256" key="1">
    <source>
        <dbReference type="SAM" id="MobiDB-lite"/>
    </source>
</evidence>
<proteinExistence type="predicted"/>
<dbReference type="Proteomes" id="UP000314294">
    <property type="component" value="Unassembled WGS sequence"/>
</dbReference>
<sequence>MSTRPKVSTVFWKAASEQRTTRSVDFTPTSDRIGPRPDAGGRVTGSRGHRVTGVTVTVAPCCSSSSVTALPMPLAAPVTTAVCPLSAMSAVREERRSAAQVWRELPLDLSCTVDVLLSPHGRNRRAALEAEASVPYRRSRSLAFWRSDSDTEGGEDSPSCSRTRQHSPTSGTTPQRLLLLLIIIGASPLLGFGGPQAGGGLLLLPPVLPGVGLPALRSAVLQHHGRQPLLDLAHRAASGLRGGVALRQEGGGVKVQPLAARRAGSIHRVPVDGAALRLVPGAGRRVGVGAPDGVAPPALVQPVVVDERLQALSGGGGFLFGVTKHFGVFPGKNGDVA</sequence>
<accession>A0A4Z2FCT2</accession>
<dbReference type="AlphaFoldDB" id="A0A4Z2FCT2"/>
<protein>
    <submittedName>
        <fullName evidence="2">Uncharacterized protein</fullName>
    </submittedName>
</protein>
<dbReference type="EMBL" id="SRLO01001396">
    <property type="protein sequence ID" value="TNN38192.1"/>
    <property type="molecule type" value="Genomic_DNA"/>
</dbReference>
<feature type="compositionally biased region" description="Polar residues" evidence="1">
    <location>
        <begin position="21"/>
        <end position="30"/>
    </location>
</feature>
<keyword evidence="3" id="KW-1185">Reference proteome</keyword>